<dbReference type="InterPro" id="IPR038765">
    <property type="entry name" value="Papain-like_cys_pep_sf"/>
</dbReference>
<dbReference type="OrthoDB" id="424753at2759"/>
<dbReference type="EMBL" id="CADCXU010024987">
    <property type="protein sequence ID" value="CAB0012122.1"/>
    <property type="molecule type" value="Genomic_DNA"/>
</dbReference>
<dbReference type="Pfam" id="PF00648">
    <property type="entry name" value="Peptidase_C2"/>
    <property type="match status" value="1"/>
</dbReference>
<feature type="domain" description="Calpain catalytic" evidence="3">
    <location>
        <begin position="108"/>
        <end position="175"/>
    </location>
</feature>
<dbReference type="SUPFAM" id="SSF49758">
    <property type="entry name" value="Calpain large subunit, middle domain (domain III)"/>
    <property type="match status" value="1"/>
</dbReference>
<evidence type="ECO:0000313" key="5">
    <source>
        <dbReference type="Proteomes" id="UP000479000"/>
    </source>
</evidence>
<evidence type="ECO:0000256" key="1">
    <source>
        <dbReference type="ARBA" id="ARBA00007623"/>
    </source>
</evidence>
<dbReference type="PANTHER" id="PTHR10183">
    <property type="entry name" value="CALPAIN"/>
    <property type="match status" value="1"/>
</dbReference>
<dbReference type="Gene3D" id="2.60.120.380">
    <property type="match status" value="1"/>
</dbReference>
<reference evidence="4 5" key="1">
    <citation type="submission" date="2020-02" db="EMBL/GenBank/DDBJ databases">
        <authorList>
            <person name="Ferguson B K."/>
        </authorList>
    </citation>
    <scope>NUCLEOTIDE SEQUENCE [LARGE SCALE GENOMIC DNA]</scope>
</reference>
<dbReference type="GO" id="GO:0006508">
    <property type="term" value="P:proteolysis"/>
    <property type="evidence" value="ECO:0007669"/>
    <property type="project" value="InterPro"/>
</dbReference>
<comment type="caution">
    <text evidence="2">Lacks conserved residue(s) required for the propagation of feature annotation.</text>
</comment>
<dbReference type="AlphaFoldDB" id="A0A6H5H916"/>
<dbReference type="InterPro" id="IPR036213">
    <property type="entry name" value="Calpain_III_sf"/>
</dbReference>
<dbReference type="Gene3D" id="3.90.70.10">
    <property type="entry name" value="Cysteine proteinases"/>
    <property type="match status" value="1"/>
</dbReference>
<dbReference type="InterPro" id="IPR001300">
    <property type="entry name" value="Peptidase_C2_calpain_cat"/>
</dbReference>
<dbReference type="InterPro" id="IPR022684">
    <property type="entry name" value="Calpain_cysteine_protease"/>
</dbReference>
<accession>A0A6H5H916</accession>
<evidence type="ECO:0000259" key="3">
    <source>
        <dbReference type="PROSITE" id="PS50203"/>
    </source>
</evidence>
<dbReference type="SUPFAM" id="SSF54001">
    <property type="entry name" value="Cysteine proteinases"/>
    <property type="match status" value="1"/>
</dbReference>
<dbReference type="Proteomes" id="UP000479000">
    <property type="component" value="Unassembled WGS sequence"/>
</dbReference>
<gene>
    <name evidence="4" type="ORF">NTEN_LOCUS16912</name>
</gene>
<sequence>MRMSCLALMSWNRSADNDDDAGYVPGSEPVSYCEYCDQLQKPCFRTVLGERGSGLRPRSENVQDFHKIRSDLLARGDLFEDPEFPATDASLFFSQRPSRRFEWKRPMLIFLRSSDPNEFWSALLEKAYAKSAEWRFISDEEKQEIGLVFEYDGEFWMSFKDFIRYFSRLEICNLSPDSLTEAELRSGDKKKWEMSVFEGEWVRGVTAGGCRNFLGKNNQGVHYENLILYHTPDQVKDAIADTPEEEEKKSDRVKEFFLKLAGEDEEVDWVELKEILDYAMRHGKLKSFLLLNPILVILL</sequence>
<dbReference type="GO" id="GO:0005737">
    <property type="term" value="C:cytoplasm"/>
    <property type="evidence" value="ECO:0007669"/>
    <property type="project" value="TreeGrafter"/>
</dbReference>
<proteinExistence type="inferred from homology"/>
<dbReference type="SMART" id="SM00230">
    <property type="entry name" value="CysPc"/>
    <property type="match status" value="1"/>
</dbReference>
<comment type="similarity">
    <text evidence="1">Belongs to the peptidase C2 family.</text>
</comment>
<name>A0A6H5H916_9HEMI</name>
<evidence type="ECO:0000313" key="4">
    <source>
        <dbReference type="EMBL" id="CAB0012122.1"/>
    </source>
</evidence>
<dbReference type="PROSITE" id="PS50203">
    <property type="entry name" value="CALPAIN_CAT"/>
    <property type="match status" value="1"/>
</dbReference>
<dbReference type="GO" id="GO:0004198">
    <property type="term" value="F:calcium-dependent cysteine-type endopeptidase activity"/>
    <property type="evidence" value="ECO:0007669"/>
    <property type="project" value="InterPro"/>
</dbReference>
<organism evidence="4 5">
    <name type="scientific">Nesidiocoris tenuis</name>
    <dbReference type="NCBI Taxonomy" id="355587"/>
    <lineage>
        <taxon>Eukaryota</taxon>
        <taxon>Metazoa</taxon>
        <taxon>Ecdysozoa</taxon>
        <taxon>Arthropoda</taxon>
        <taxon>Hexapoda</taxon>
        <taxon>Insecta</taxon>
        <taxon>Pterygota</taxon>
        <taxon>Neoptera</taxon>
        <taxon>Paraneoptera</taxon>
        <taxon>Hemiptera</taxon>
        <taxon>Heteroptera</taxon>
        <taxon>Panheteroptera</taxon>
        <taxon>Cimicomorpha</taxon>
        <taxon>Miridae</taxon>
        <taxon>Dicyphina</taxon>
        <taxon>Nesidiocoris</taxon>
    </lineage>
</organism>
<keyword evidence="5" id="KW-1185">Reference proteome</keyword>
<protein>
    <recommendedName>
        <fullName evidence="3">Calpain catalytic domain-containing protein</fullName>
    </recommendedName>
</protein>
<dbReference type="PANTHER" id="PTHR10183:SF433">
    <property type="entry name" value="CALPAIN-A-RELATED"/>
    <property type="match status" value="1"/>
</dbReference>
<evidence type="ECO:0000256" key="2">
    <source>
        <dbReference type="PROSITE-ProRule" id="PRU00239"/>
    </source>
</evidence>